<evidence type="ECO:0000256" key="1">
    <source>
        <dbReference type="SAM" id="MobiDB-lite"/>
    </source>
</evidence>
<feature type="compositionally biased region" description="Pro residues" evidence="1">
    <location>
        <begin position="83"/>
        <end position="119"/>
    </location>
</feature>
<organism evidence="2 3">
    <name type="scientific">Stephania yunnanensis</name>
    <dbReference type="NCBI Taxonomy" id="152371"/>
    <lineage>
        <taxon>Eukaryota</taxon>
        <taxon>Viridiplantae</taxon>
        <taxon>Streptophyta</taxon>
        <taxon>Embryophyta</taxon>
        <taxon>Tracheophyta</taxon>
        <taxon>Spermatophyta</taxon>
        <taxon>Magnoliopsida</taxon>
        <taxon>Ranunculales</taxon>
        <taxon>Menispermaceae</taxon>
        <taxon>Menispermoideae</taxon>
        <taxon>Cissampelideae</taxon>
        <taxon>Stephania</taxon>
    </lineage>
</organism>
<sequence length="291" mass="31480">MAVDNKKISTLILKVDLNCTKCYNKIRKVLCQFRCKIVSQTFDMKKNLVIISGFFDPNCFSQKLRCKAGKVIISIEIVKDKPPPPPPKKVEPTPPPPKVDPLPPPPKVDPLPPPPPKVDPLPPPPPVVVLPPPKVDPLPLPPPVVVLPPPSMPPPVVVEMPPPEMPLPKVVELPPPPKVEPPPPPIKEDEPVLMPGPPSCGSWYGGYYDGWWRAGTMPCHCGCGGRVEPCYCGCGGVREPCYCGCGGGWGRRVASEAMVLYCLCGRPLPCYCGCGGERYCYDESPGGCSIM</sequence>
<dbReference type="InterPro" id="IPR036163">
    <property type="entry name" value="HMA_dom_sf"/>
</dbReference>
<proteinExistence type="predicted"/>
<dbReference type="GO" id="GO:1900150">
    <property type="term" value="P:regulation of defense response to fungus"/>
    <property type="evidence" value="ECO:0007669"/>
    <property type="project" value="InterPro"/>
</dbReference>
<name>A0AAP0KJB6_9MAGN</name>
<dbReference type="InterPro" id="IPR044169">
    <property type="entry name" value="PI21"/>
</dbReference>
<dbReference type="SUPFAM" id="SSF55008">
    <property type="entry name" value="HMA, heavy metal-associated domain"/>
    <property type="match status" value="1"/>
</dbReference>
<accession>A0AAP0KJB6</accession>
<dbReference type="GO" id="GO:0046872">
    <property type="term" value="F:metal ion binding"/>
    <property type="evidence" value="ECO:0007669"/>
    <property type="project" value="InterPro"/>
</dbReference>
<feature type="region of interest" description="Disordered" evidence="1">
    <location>
        <begin position="79"/>
        <end position="119"/>
    </location>
</feature>
<dbReference type="PANTHER" id="PTHR47488">
    <property type="entry name" value="HEAVY METAL TRANSPORT/DETOXIFICATION SUPERFAMILY PROTEIN"/>
    <property type="match status" value="1"/>
</dbReference>
<dbReference type="EMBL" id="JBBNAF010000004">
    <property type="protein sequence ID" value="KAK9152402.1"/>
    <property type="molecule type" value="Genomic_DNA"/>
</dbReference>
<dbReference type="Gene3D" id="3.30.70.100">
    <property type="match status" value="1"/>
</dbReference>
<gene>
    <name evidence="2" type="ORF">Syun_010711</name>
</gene>
<keyword evidence="3" id="KW-1185">Reference proteome</keyword>
<dbReference type="PANTHER" id="PTHR47488:SF7">
    <property type="entry name" value="HEAVY METAL TRANSPORT_DETOXIFICATION SUPERFAMILY PROTEIN"/>
    <property type="match status" value="1"/>
</dbReference>
<dbReference type="AlphaFoldDB" id="A0AAP0KJB6"/>
<dbReference type="Proteomes" id="UP001420932">
    <property type="component" value="Unassembled WGS sequence"/>
</dbReference>
<evidence type="ECO:0000313" key="2">
    <source>
        <dbReference type="EMBL" id="KAK9152402.1"/>
    </source>
</evidence>
<reference evidence="2 3" key="1">
    <citation type="submission" date="2024-01" db="EMBL/GenBank/DDBJ databases">
        <title>Genome assemblies of Stephania.</title>
        <authorList>
            <person name="Yang L."/>
        </authorList>
    </citation>
    <scope>NUCLEOTIDE SEQUENCE [LARGE SCALE GENOMIC DNA]</scope>
    <source>
        <strain evidence="2">YNDBR</strain>
        <tissue evidence="2">Leaf</tissue>
    </source>
</reference>
<comment type="caution">
    <text evidence="2">The sequence shown here is derived from an EMBL/GenBank/DDBJ whole genome shotgun (WGS) entry which is preliminary data.</text>
</comment>
<evidence type="ECO:0000313" key="3">
    <source>
        <dbReference type="Proteomes" id="UP001420932"/>
    </source>
</evidence>
<protein>
    <submittedName>
        <fullName evidence="2">Uncharacterized protein</fullName>
    </submittedName>
</protein>